<accession>A0ACB8U2R6</accession>
<sequence length="484" mass="52798">MSIRTSALFLVLAANTLPVVQSFVNYANDFINPDYILAGNFNDTTIPAQSTIKQWAEDSTSGGPWSVTSKPYLAPSGDKHDYMSFSPYWWPNCTAVGNTTELTPQQIWTTCPYYPRDGKFNPDARIVNNIGDFDSMSNAVLFNSLAWAISSKDSKYSSRVVTWIKAWFLDEDTYMNPNLNYAQMQRGPGTEGQVGTHTGILDLKGMTKLTSGVLILRSGKAPEWTSDIDSQFNEWLKKYIEWLETATIAIQEKNSTNNHGSFYFNQLAALQVLVDDKAGAQKTLDEYFDGIYMGQIAANGDQPLESARTRPFHYRAYNLAAMITNARIAAYLSPSTASSYWNRTTTSGATIQQAALYAMDQQAGSEDPTELYPDVAAVAAVYGDKDGKYVQWLKEKDGSGFVSDASFLWDQPVGDAGFAALLVKNSSVSTSGSASGSASASKPGASGMSEAQTSGVSVEGSWRVRGMLYAACGVVMAVSFLEFL</sequence>
<dbReference type="EMBL" id="MU274914">
    <property type="protein sequence ID" value="KAI0088285.1"/>
    <property type="molecule type" value="Genomic_DNA"/>
</dbReference>
<evidence type="ECO:0000313" key="2">
    <source>
        <dbReference type="Proteomes" id="UP001055072"/>
    </source>
</evidence>
<proteinExistence type="predicted"/>
<gene>
    <name evidence="1" type="ORF">BDY19DRAFT_891320</name>
</gene>
<keyword evidence="2" id="KW-1185">Reference proteome</keyword>
<organism evidence="1 2">
    <name type="scientific">Irpex rosettiformis</name>
    <dbReference type="NCBI Taxonomy" id="378272"/>
    <lineage>
        <taxon>Eukaryota</taxon>
        <taxon>Fungi</taxon>
        <taxon>Dikarya</taxon>
        <taxon>Basidiomycota</taxon>
        <taxon>Agaricomycotina</taxon>
        <taxon>Agaricomycetes</taxon>
        <taxon>Polyporales</taxon>
        <taxon>Irpicaceae</taxon>
        <taxon>Irpex</taxon>
    </lineage>
</organism>
<comment type="caution">
    <text evidence="1">The sequence shown here is derived from an EMBL/GenBank/DDBJ whole genome shotgun (WGS) entry which is preliminary data.</text>
</comment>
<evidence type="ECO:0000313" key="1">
    <source>
        <dbReference type="EMBL" id="KAI0088285.1"/>
    </source>
</evidence>
<reference evidence="1" key="1">
    <citation type="journal article" date="2021" name="Environ. Microbiol.">
        <title>Gene family expansions and transcriptome signatures uncover fungal adaptations to wood decay.</title>
        <authorList>
            <person name="Hage H."/>
            <person name="Miyauchi S."/>
            <person name="Viragh M."/>
            <person name="Drula E."/>
            <person name="Min B."/>
            <person name="Chaduli D."/>
            <person name="Navarro D."/>
            <person name="Favel A."/>
            <person name="Norest M."/>
            <person name="Lesage-Meessen L."/>
            <person name="Balint B."/>
            <person name="Merenyi Z."/>
            <person name="de Eugenio L."/>
            <person name="Morin E."/>
            <person name="Martinez A.T."/>
            <person name="Baldrian P."/>
            <person name="Stursova M."/>
            <person name="Martinez M.J."/>
            <person name="Novotny C."/>
            <person name="Magnuson J.K."/>
            <person name="Spatafora J.W."/>
            <person name="Maurice S."/>
            <person name="Pangilinan J."/>
            <person name="Andreopoulos W."/>
            <person name="LaButti K."/>
            <person name="Hundley H."/>
            <person name="Na H."/>
            <person name="Kuo A."/>
            <person name="Barry K."/>
            <person name="Lipzen A."/>
            <person name="Henrissat B."/>
            <person name="Riley R."/>
            <person name="Ahrendt S."/>
            <person name="Nagy L.G."/>
            <person name="Grigoriev I.V."/>
            <person name="Martin F."/>
            <person name="Rosso M.N."/>
        </authorList>
    </citation>
    <scope>NUCLEOTIDE SEQUENCE</scope>
    <source>
        <strain evidence="1">CBS 384.51</strain>
    </source>
</reference>
<protein>
    <submittedName>
        <fullName evidence="1">Alginate lyase-domain-containing protein</fullName>
    </submittedName>
</protein>
<dbReference type="Proteomes" id="UP001055072">
    <property type="component" value="Unassembled WGS sequence"/>
</dbReference>
<name>A0ACB8U2R6_9APHY</name>
<keyword evidence="1" id="KW-0456">Lyase</keyword>